<evidence type="ECO:0000313" key="1">
    <source>
        <dbReference type="EMBL" id="MEA5521339.1"/>
    </source>
</evidence>
<organism evidence="1 2">
    <name type="scientific">Limnoraphis robusta CCNP1315</name>
    <dbReference type="NCBI Taxonomy" id="3110306"/>
    <lineage>
        <taxon>Bacteria</taxon>
        <taxon>Bacillati</taxon>
        <taxon>Cyanobacteriota</taxon>
        <taxon>Cyanophyceae</taxon>
        <taxon>Oscillatoriophycideae</taxon>
        <taxon>Oscillatoriales</taxon>
        <taxon>Sirenicapillariaceae</taxon>
        <taxon>Limnoraphis</taxon>
    </lineage>
</organism>
<evidence type="ECO:0000313" key="2">
    <source>
        <dbReference type="Proteomes" id="UP001301728"/>
    </source>
</evidence>
<reference evidence="1 2" key="1">
    <citation type="submission" date="2023-12" db="EMBL/GenBank/DDBJ databases">
        <title>Baltic Sea Cyanobacteria.</title>
        <authorList>
            <person name="Delbaje E."/>
            <person name="Fewer D.P."/>
            <person name="Shishido T.K."/>
        </authorList>
    </citation>
    <scope>NUCLEOTIDE SEQUENCE [LARGE SCALE GENOMIC DNA]</scope>
    <source>
        <strain evidence="1 2">CCNP 1315</strain>
    </source>
</reference>
<evidence type="ECO:0008006" key="3">
    <source>
        <dbReference type="Google" id="ProtNLM"/>
    </source>
</evidence>
<dbReference type="EMBL" id="JAYGHT010000131">
    <property type="protein sequence ID" value="MEA5521339.1"/>
    <property type="molecule type" value="Genomic_DNA"/>
</dbReference>
<dbReference type="Proteomes" id="UP001301728">
    <property type="component" value="Unassembled WGS sequence"/>
</dbReference>
<comment type="caution">
    <text evidence="1">The sequence shown here is derived from an EMBL/GenBank/DDBJ whole genome shotgun (WGS) entry which is preliminary data.</text>
</comment>
<proteinExistence type="predicted"/>
<accession>A0ABU5U2F4</accession>
<sequence>MGQTHRQEYRGYTIMAYQVASEGFARYSFHIMEGDRLCYAAKPEDQRPSCRATTNIAKRLIDEKTW</sequence>
<protein>
    <recommendedName>
        <fullName evidence="3">CpcD</fullName>
    </recommendedName>
</protein>
<dbReference type="RefSeq" id="WP_323276197.1">
    <property type="nucleotide sequence ID" value="NZ_JAYGHT010000131.1"/>
</dbReference>
<keyword evidence="2" id="KW-1185">Reference proteome</keyword>
<name>A0ABU5U2F4_9CYAN</name>
<gene>
    <name evidence="1" type="ORF">VB854_20580</name>
</gene>